<dbReference type="PANTHER" id="PTHR36038">
    <property type="entry name" value="OS06G0102750 PROTEIN"/>
    <property type="match status" value="1"/>
</dbReference>
<dbReference type="PANTHER" id="PTHR36038:SF3">
    <property type="entry name" value="OVATE FAMILY PROTEIN"/>
    <property type="match status" value="1"/>
</dbReference>
<evidence type="ECO:0000313" key="1">
    <source>
        <dbReference type="EMBL" id="WOG81161.1"/>
    </source>
</evidence>
<dbReference type="Proteomes" id="UP000077755">
    <property type="component" value="Chromosome 1"/>
</dbReference>
<evidence type="ECO:0000313" key="2">
    <source>
        <dbReference type="Proteomes" id="UP000077755"/>
    </source>
</evidence>
<name>A0AAF0W2Z3_DAUCS</name>
<accession>A0AAF0W2Z3</accession>
<reference evidence="1" key="2">
    <citation type="submission" date="2022-03" db="EMBL/GenBank/DDBJ databases">
        <title>Draft title - Genomic analysis of global carrot germplasm unveils the trajectory of domestication and the origin of high carotenoid orange carrot.</title>
        <authorList>
            <person name="Iorizzo M."/>
            <person name="Ellison S."/>
            <person name="Senalik D."/>
            <person name="Macko-Podgorni A."/>
            <person name="Grzebelus D."/>
            <person name="Bostan H."/>
            <person name="Rolling W."/>
            <person name="Curaba J."/>
            <person name="Simon P."/>
        </authorList>
    </citation>
    <scope>NUCLEOTIDE SEQUENCE</scope>
    <source>
        <tissue evidence="1">Leaf</tissue>
    </source>
</reference>
<keyword evidence="2" id="KW-1185">Reference proteome</keyword>
<sequence>MKMMTKEDIVKGLGISNNKGRDAPVNYLGNTKVLPLIDVALSSRHQYVNDEKRDEKAKSDKTNTLSKMKELIRWAAAAKSEKGGRYITRKVLQFRARAALKSVPDDGQLSNDSPKISFRWDMESCSTTSSSVYSCLSRASSKRITTNQNMMIPYSSNSTPLHRGDHSTPAKSGSWITTDSDFVVLEL</sequence>
<dbReference type="KEGG" id="dcr:108199583"/>
<proteinExistence type="predicted"/>
<organism evidence="1 2">
    <name type="scientific">Daucus carota subsp. sativus</name>
    <name type="common">Carrot</name>
    <dbReference type="NCBI Taxonomy" id="79200"/>
    <lineage>
        <taxon>Eukaryota</taxon>
        <taxon>Viridiplantae</taxon>
        <taxon>Streptophyta</taxon>
        <taxon>Embryophyta</taxon>
        <taxon>Tracheophyta</taxon>
        <taxon>Spermatophyta</taxon>
        <taxon>Magnoliopsida</taxon>
        <taxon>eudicotyledons</taxon>
        <taxon>Gunneridae</taxon>
        <taxon>Pentapetalae</taxon>
        <taxon>asterids</taxon>
        <taxon>campanulids</taxon>
        <taxon>Apiales</taxon>
        <taxon>Apiaceae</taxon>
        <taxon>Apioideae</taxon>
        <taxon>Scandiceae</taxon>
        <taxon>Daucinae</taxon>
        <taxon>Daucus</taxon>
        <taxon>Daucus sect. Daucus</taxon>
    </lineage>
</organism>
<protein>
    <submittedName>
        <fullName evidence="1">Uncharacterized protein</fullName>
    </submittedName>
</protein>
<dbReference type="AlphaFoldDB" id="A0AAF0W2Z3"/>
<dbReference type="EMBL" id="CP093343">
    <property type="protein sequence ID" value="WOG81161.1"/>
    <property type="molecule type" value="Genomic_DNA"/>
</dbReference>
<gene>
    <name evidence="1" type="ORF">DCAR_0100306</name>
</gene>
<reference evidence="1" key="1">
    <citation type="journal article" date="2016" name="Nat. Genet.">
        <title>A high-quality carrot genome assembly provides new insights into carotenoid accumulation and asterid genome evolution.</title>
        <authorList>
            <person name="Iorizzo M."/>
            <person name="Ellison S."/>
            <person name="Senalik D."/>
            <person name="Zeng P."/>
            <person name="Satapoomin P."/>
            <person name="Huang J."/>
            <person name="Bowman M."/>
            <person name="Iovene M."/>
            <person name="Sanseverino W."/>
            <person name="Cavagnaro P."/>
            <person name="Yildiz M."/>
            <person name="Macko-Podgorni A."/>
            <person name="Moranska E."/>
            <person name="Grzebelus E."/>
            <person name="Grzebelus D."/>
            <person name="Ashrafi H."/>
            <person name="Zheng Z."/>
            <person name="Cheng S."/>
            <person name="Spooner D."/>
            <person name="Van Deynze A."/>
            <person name="Simon P."/>
        </authorList>
    </citation>
    <scope>NUCLEOTIDE SEQUENCE</scope>
    <source>
        <tissue evidence="1">Leaf</tissue>
    </source>
</reference>